<dbReference type="AlphaFoldDB" id="A0A4Q4TEM4"/>
<feature type="compositionally biased region" description="Pro residues" evidence="1">
    <location>
        <begin position="102"/>
        <end position="117"/>
    </location>
</feature>
<dbReference type="OrthoDB" id="4085451at2759"/>
<feature type="domain" description="Helix-turn-helix" evidence="2">
    <location>
        <begin position="152"/>
        <end position="195"/>
    </location>
</feature>
<reference evidence="3 4" key="1">
    <citation type="submission" date="2018-06" db="EMBL/GenBank/DDBJ databases">
        <title>Complete Genomes of Monosporascus.</title>
        <authorList>
            <person name="Robinson A.J."/>
            <person name="Natvig D.O."/>
        </authorList>
    </citation>
    <scope>NUCLEOTIDE SEQUENCE [LARGE SCALE GENOMIC DNA]</scope>
    <source>
        <strain evidence="3 4">CBS 110550</strain>
    </source>
</reference>
<feature type="region of interest" description="Disordered" evidence="1">
    <location>
        <begin position="1"/>
        <end position="127"/>
    </location>
</feature>
<name>A0A4Q4TEM4_9PEZI</name>
<feature type="compositionally biased region" description="Low complexity" evidence="1">
    <location>
        <begin position="34"/>
        <end position="43"/>
    </location>
</feature>
<evidence type="ECO:0000313" key="3">
    <source>
        <dbReference type="EMBL" id="RYP03950.1"/>
    </source>
</evidence>
<gene>
    <name evidence="3" type="ORF">DL764_004784</name>
</gene>
<keyword evidence="4" id="KW-1185">Reference proteome</keyword>
<evidence type="ECO:0000256" key="1">
    <source>
        <dbReference type="SAM" id="MobiDB-lite"/>
    </source>
</evidence>
<accession>A0A4Q4TEM4</accession>
<dbReference type="Pfam" id="PF22943">
    <property type="entry name" value="HTH_68"/>
    <property type="match status" value="1"/>
</dbReference>
<dbReference type="EMBL" id="QJNU01000235">
    <property type="protein sequence ID" value="RYP03950.1"/>
    <property type="molecule type" value="Genomic_DNA"/>
</dbReference>
<sequence>MGAKASKPAQSATRKFPTRAPGSAVPPPPPRAPPATASRPQASFTKDDVITADGMDPHSIPDPNPNQDAAFSSRLRQMGVATPNPTLSNSSTARPFAQQPGPGRPPHPNSSPDPSYPAAPGNNATLGTLEARRRLQERAQAEAEVPGSAREFLDVGTLRQVLNLRARGTPAGEIEARLRLKGGVVARLGKPGIVVPLNGA</sequence>
<organism evidence="3 4">
    <name type="scientific">Monosporascus ibericus</name>
    <dbReference type="NCBI Taxonomy" id="155417"/>
    <lineage>
        <taxon>Eukaryota</taxon>
        <taxon>Fungi</taxon>
        <taxon>Dikarya</taxon>
        <taxon>Ascomycota</taxon>
        <taxon>Pezizomycotina</taxon>
        <taxon>Sordariomycetes</taxon>
        <taxon>Xylariomycetidae</taxon>
        <taxon>Xylariales</taxon>
        <taxon>Xylariales incertae sedis</taxon>
        <taxon>Monosporascus</taxon>
    </lineage>
</organism>
<dbReference type="Proteomes" id="UP000293360">
    <property type="component" value="Unassembled WGS sequence"/>
</dbReference>
<feature type="compositionally biased region" description="Pro residues" evidence="1">
    <location>
        <begin position="24"/>
        <end position="33"/>
    </location>
</feature>
<dbReference type="STRING" id="155417.A0A4Q4TEM4"/>
<evidence type="ECO:0000313" key="4">
    <source>
        <dbReference type="Proteomes" id="UP000293360"/>
    </source>
</evidence>
<comment type="caution">
    <text evidence="3">The sequence shown here is derived from an EMBL/GenBank/DDBJ whole genome shotgun (WGS) entry which is preliminary data.</text>
</comment>
<proteinExistence type="predicted"/>
<dbReference type="InterPro" id="IPR054448">
    <property type="entry name" value="HTH_put_ascomycetes"/>
</dbReference>
<feature type="compositionally biased region" description="Polar residues" evidence="1">
    <location>
        <begin position="83"/>
        <end position="93"/>
    </location>
</feature>
<protein>
    <recommendedName>
        <fullName evidence="2">Helix-turn-helix domain-containing protein</fullName>
    </recommendedName>
</protein>
<evidence type="ECO:0000259" key="2">
    <source>
        <dbReference type="Pfam" id="PF22943"/>
    </source>
</evidence>